<keyword evidence="3" id="KW-1185">Reference proteome</keyword>
<feature type="chain" id="PRO_5045802653" description="Sporulation protein" evidence="1">
    <location>
        <begin position="21"/>
        <end position="141"/>
    </location>
</feature>
<protein>
    <recommendedName>
        <fullName evidence="4">Sporulation protein</fullName>
    </recommendedName>
</protein>
<dbReference type="EMBL" id="JAUSTR010000005">
    <property type="protein sequence ID" value="MDQ0162628.1"/>
    <property type="molecule type" value="Genomic_DNA"/>
</dbReference>
<evidence type="ECO:0000313" key="3">
    <source>
        <dbReference type="Proteomes" id="UP001225646"/>
    </source>
</evidence>
<evidence type="ECO:0000313" key="2">
    <source>
        <dbReference type="EMBL" id="MDQ0162628.1"/>
    </source>
</evidence>
<proteinExistence type="predicted"/>
<feature type="signal peptide" evidence="1">
    <location>
        <begin position="1"/>
        <end position="20"/>
    </location>
</feature>
<sequence length="141" mass="16559">MKKLLFFCMVIFLLSGCGVKQYSQSDTFEQDQNGMRLMTKGNVLQNNDNNVDYSTQNPLVDISNSPLHTNEDQEQIENVLGMEKGYWLASMWTNGKNAWITVYTSNKMTRAEMRKKEQQLQYQFKQALPRYDIHVNLQYKK</sequence>
<dbReference type="PROSITE" id="PS51257">
    <property type="entry name" value="PROKAR_LIPOPROTEIN"/>
    <property type="match status" value="1"/>
</dbReference>
<evidence type="ECO:0008006" key="4">
    <source>
        <dbReference type="Google" id="ProtNLM"/>
    </source>
</evidence>
<organism evidence="2 3">
    <name type="scientific">Aeribacillus alveayuensis</name>
    <dbReference type="NCBI Taxonomy" id="279215"/>
    <lineage>
        <taxon>Bacteria</taxon>
        <taxon>Bacillati</taxon>
        <taxon>Bacillota</taxon>
        <taxon>Bacilli</taxon>
        <taxon>Bacillales</taxon>
        <taxon>Bacillaceae</taxon>
        <taxon>Aeribacillus</taxon>
    </lineage>
</organism>
<reference evidence="2 3" key="1">
    <citation type="submission" date="2023-07" db="EMBL/GenBank/DDBJ databases">
        <title>Genomic Encyclopedia of Type Strains, Phase IV (KMG-IV): sequencing the most valuable type-strain genomes for metagenomic binning, comparative biology and taxonomic classification.</title>
        <authorList>
            <person name="Goeker M."/>
        </authorList>
    </citation>
    <scope>NUCLEOTIDE SEQUENCE [LARGE SCALE GENOMIC DNA]</scope>
    <source>
        <strain evidence="2 3">DSM 19092</strain>
    </source>
</reference>
<keyword evidence="1" id="KW-0732">Signal</keyword>
<accession>A0ABT9VNR5</accession>
<dbReference type="RefSeq" id="WP_044894363.1">
    <property type="nucleotide sequence ID" value="NZ_JAUSTR010000005.1"/>
</dbReference>
<evidence type="ECO:0000256" key="1">
    <source>
        <dbReference type="SAM" id="SignalP"/>
    </source>
</evidence>
<gene>
    <name evidence="2" type="ORF">J2S06_001705</name>
</gene>
<name>A0ABT9VNR5_9BACI</name>
<comment type="caution">
    <text evidence="2">The sequence shown here is derived from an EMBL/GenBank/DDBJ whole genome shotgun (WGS) entry which is preliminary data.</text>
</comment>
<dbReference type="Proteomes" id="UP001225646">
    <property type="component" value="Unassembled WGS sequence"/>
</dbReference>